<reference evidence="10 11" key="1">
    <citation type="submission" date="2013-10" db="EMBL/GenBank/DDBJ databases">
        <title>The Genome Sequence of Acinetobacter nectaris CIP 110549.</title>
        <authorList>
            <consortium name="The Broad Institute Genomics Platform"/>
            <consortium name="The Broad Institute Genome Sequencing Center for Infectious Disease"/>
            <person name="Cerqueira G."/>
            <person name="Feldgarden M."/>
            <person name="Courvalin P."/>
            <person name="Grillot-Courvalin C."/>
            <person name="Clermont D."/>
            <person name="Rocha E."/>
            <person name="Yoon E.-J."/>
            <person name="Nemec A."/>
            <person name="Young S.K."/>
            <person name="Zeng Q."/>
            <person name="Gargeya S."/>
            <person name="Fitzgerald M."/>
            <person name="Abouelleil A."/>
            <person name="Alvarado L."/>
            <person name="Berlin A.M."/>
            <person name="Chapman S.B."/>
            <person name="Gainer-Dewar J."/>
            <person name="Goldberg J."/>
            <person name="Gnerre S."/>
            <person name="Griggs A."/>
            <person name="Gujja S."/>
            <person name="Hansen M."/>
            <person name="Howarth C."/>
            <person name="Imamovic A."/>
            <person name="Ireland A."/>
            <person name="Larimer J."/>
            <person name="McCowan C."/>
            <person name="Murphy C."/>
            <person name="Pearson M."/>
            <person name="Poon T.W."/>
            <person name="Priest M."/>
            <person name="Roberts A."/>
            <person name="Saif S."/>
            <person name="Shea T."/>
            <person name="Sykes S."/>
            <person name="Wortman J."/>
            <person name="Nusbaum C."/>
            <person name="Birren B."/>
        </authorList>
    </citation>
    <scope>NUCLEOTIDE SEQUENCE [LARGE SCALE GENOMIC DNA]</scope>
    <source>
        <strain evidence="10 11">CIP 110549</strain>
    </source>
</reference>
<organism evidence="10 11">
    <name type="scientific">Acinetobacter nectaris CIP 110549</name>
    <dbReference type="NCBI Taxonomy" id="1392540"/>
    <lineage>
        <taxon>Bacteria</taxon>
        <taxon>Pseudomonadati</taxon>
        <taxon>Pseudomonadota</taxon>
        <taxon>Gammaproteobacteria</taxon>
        <taxon>Moraxellales</taxon>
        <taxon>Moraxellaceae</taxon>
        <taxon>Acinetobacter</taxon>
    </lineage>
</organism>
<dbReference type="Pfam" id="PF03060">
    <property type="entry name" value="NMO"/>
    <property type="match status" value="1"/>
</dbReference>
<dbReference type="GO" id="GO:0018580">
    <property type="term" value="F:nitronate monooxygenase activity"/>
    <property type="evidence" value="ECO:0007669"/>
    <property type="project" value="InterPro"/>
</dbReference>
<keyword evidence="11" id="KW-1185">Reference proteome</keyword>
<dbReference type="Gene3D" id="3.20.20.70">
    <property type="entry name" value="Aldolase class I"/>
    <property type="match status" value="1"/>
</dbReference>
<dbReference type="EMBL" id="AYER01000003">
    <property type="protein sequence ID" value="ESK40080.1"/>
    <property type="molecule type" value="Genomic_DNA"/>
</dbReference>
<keyword evidence="4" id="KW-0285">Flavoprotein</keyword>
<keyword evidence="5" id="KW-0288">FMN</keyword>
<evidence type="ECO:0000313" key="10">
    <source>
        <dbReference type="EMBL" id="ESK40080.1"/>
    </source>
</evidence>
<comment type="cofactor">
    <cofactor evidence="1">
        <name>FMN</name>
        <dbReference type="ChEBI" id="CHEBI:58210"/>
    </cofactor>
</comment>
<gene>
    <name evidence="10" type="ORF">P256_00519</name>
</gene>
<dbReference type="CDD" id="cd04730">
    <property type="entry name" value="NPD_like"/>
    <property type="match status" value="1"/>
</dbReference>
<name>V2TV83_9GAMM</name>
<dbReference type="InterPro" id="IPR004136">
    <property type="entry name" value="NMO"/>
</dbReference>
<dbReference type="PATRIC" id="fig|1392540.3.peg.509"/>
<evidence type="ECO:0000256" key="7">
    <source>
        <dbReference type="ARBA" id="ARBA00023033"/>
    </source>
</evidence>
<dbReference type="PANTHER" id="PTHR42747:SF3">
    <property type="entry name" value="NITRONATE MONOOXYGENASE-RELATED"/>
    <property type="match status" value="1"/>
</dbReference>
<evidence type="ECO:0000256" key="9">
    <source>
        <dbReference type="ARBA" id="ARBA00049401"/>
    </source>
</evidence>
<keyword evidence="7" id="KW-0503">Monooxygenase</keyword>
<keyword evidence="3" id="KW-0216">Detoxification</keyword>
<comment type="similarity">
    <text evidence="2">Belongs to the nitronate monooxygenase family. NMO class I subfamily.</text>
</comment>
<evidence type="ECO:0000256" key="5">
    <source>
        <dbReference type="ARBA" id="ARBA00022643"/>
    </source>
</evidence>
<dbReference type="STRING" id="1392540.P256_00519"/>
<evidence type="ECO:0000256" key="1">
    <source>
        <dbReference type="ARBA" id="ARBA00001917"/>
    </source>
</evidence>
<dbReference type="PANTHER" id="PTHR42747">
    <property type="entry name" value="NITRONATE MONOOXYGENASE-RELATED"/>
    <property type="match status" value="1"/>
</dbReference>
<protein>
    <recommendedName>
        <fullName evidence="8">Propionate 3-nitronate monooxygenase</fullName>
    </recommendedName>
</protein>
<dbReference type="eggNOG" id="COG2070">
    <property type="taxonomic scope" value="Bacteria"/>
</dbReference>
<evidence type="ECO:0000256" key="4">
    <source>
        <dbReference type="ARBA" id="ARBA00022630"/>
    </source>
</evidence>
<evidence type="ECO:0000256" key="6">
    <source>
        <dbReference type="ARBA" id="ARBA00023002"/>
    </source>
</evidence>
<sequence length="343" mass="37594">MNLTSYLGIQHPILLAPMAGVSTPQLAATVSNQGGLGALGLGSSTLDHAIEQIKHTKQLTKKPFQLNFFCHKEFDLDIEKEKVWIEFLSKEFSRLGKSPPNQLNKLYSSFTNNEDFTNMVLDIKPRAISFHFGLPSKKQIDALKSAGIITMVSITQLSEALEAQSYGIDILIAQGIEAGGHRGIFNENNDPAIFTKDLVQALIENPAVTLPIVAAGGLMTGKDIREIIDLGASAAQLGTAFLTCAESAANQNYKKALLESNYTQITRSISGRPARGLFSHWHTDIDILEKPEDPGYPFTYDIAKQLNMLDPINFPIYWAGCNVSKIRPLDASALMQTLISEMN</sequence>
<dbReference type="HOGENOM" id="CLU_038732_5_0_6"/>
<dbReference type="RefSeq" id="WP_023272122.1">
    <property type="nucleotide sequence ID" value="NZ_KI530712.1"/>
</dbReference>
<comment type="caution">
    <text evidence="10">The sequence shown here is derived from an EMBL/GenBank/DDBJ whole genome shotgun (WGS) entry which is preliminary data.</text>
</comment>
<evidence type="ECO:0000256" key="8">
    <source>
        <dbReference type="ARBA" id="ARBA00031155"/>
    </source>
</evidence>
<evidence type="ECO:0000313" key="11">
    <source>
        <dbReference type="Proteomes" id="UP000023785"/>
    </source>
</evidence>
<proteinExistence type="inferred from homology"/>
<accession>V2TV83</accession>
<evidence type="ECO:0000256" key="2">
    <source>
        <dbReference type="ARBA" id="ARBA00009881"/>
    </source>
</evidence>
<keyword evidence="6" id="KW-0560">Oxidoreductase</keyword>
<evidence type="ECO:0000256" key="3">
    <source>
        <dbReference type="ARBA" id="ARBA00022575"/>
    </source>
</evidence>
<dbReference type="OrthoDB" id="9778912at2"/>
<dbReference type="SUPFAM" id="SSF51412">
    <property type="entry name" value="Inosine monophosphate dehydrogenase (IMPDH)"/>
    <property type="match status" value="1"/>
</dbReference>
<comment type="catalytic activity">
    <reaction evidence="9">
        <text>3 propionate 3-nitronate + 3 O2 + H2O = 3 3-oxopropanoate + 2 nitrate + nitrite + H2O2 + 3 H(+)</text>
        <dbReference type="Rhea" id="RHEA:57332"/>
        <dbReference type="ChEBI" id="CHEBI:15377"/>
        <dbReference type="ChEBI" id="CHEBI:15378"/>
        <dbReference type="ChEBI" id="CHEBI:15379"/>
        <dbReference type="ChEBI" id="CHEBI:16240"/>
        <dbReference type="ChEBI" id="CHEBI:16301"/>
        <dbReference type="ChEBI" id="CHEBI:17632"/>
        <dbReference type="ChEBI" id="CHEBI:33190"/>
        <dbReference type="ChEBI" id="CHEBI:136067"/>
    </reaction>
</comment>
<dbReference type="AlphaFoldDB" id="V2TV83"/>
<dbReference type="GO" id="GO:0009636">
    <property type="term" value="P:response to toxic substance"/>
    <property type="evidence" value="ECO:0007669"/>
    <property type="project" value="UniProtKB-KW"/>
</dbReference>
<dbReference type="Proteomes" id="UP000023785">
    <property type="component" value="Unassembled WGS sequence"/>
</dbReference>
<dbReference type="InterPro" id="IPR013785">
    <property type="entry name" value="Aldolase_TIM"/>
</dbReference>